<evidence type="ECO:0000256" key="4">
    <source>
        <dbReference type="RuleBase" id="RU000363"/>
    </source>
</evidence>
<evidence type="ECO:0000256" key="1">
    <source>
        <dbReference type="ARBA" id="ARBA00006484"/>
    </source>
</evidence>
<organism evidence="6 7">
    <name type="scientific">Elasticomyces elasticus</name>
    <dbReference type="NCBI Taxonomy" id="574655"/>
    <lineage>
        <taxon>Eukaryota</taxon>
        <taxon>Fungi</taxon>
        <taxon>Dikarya</taxon>
        <taxon>Ascomycota</taxon>
        <taxon>Pezizomycotina</taxon>
        <taxon>Dothideomycetes</taxon>
        <taxon>Dothideomycetidae</taxon>
        <taxon>Mycosphaerellales</taxon>
        <taxon>Teratosphaeriaceae</taxon>
        <taxon>Elasticomyces</taxon>
    </lineage>
</organism>
<dbReference type="InterPro" id="IPR020904">
    <property type="entry name" value="Sc_DH/Rdtase_CS"/>
</dbReference>
<reference evidence="6" key="1">
    <citation type="submission" date="2023-08" db="EMBL/GenBank/DDBJ databases">
        <title>Black Yeasts Isolated from many extreme environments.</title>
        <authorList>
            <person name="Coleine C."/>
            <person name="Stajich J.E."/>
            <person name="Selbmann L."/>
        </authorList>
    </citation>
    <scope>NUCLEOTIDE SEQUENCE</scope>
    <source>
        <strain evidence="6">CCFEE 5810</strain>
    </source>
</reference>
<dbReference type="InterPro" id="IPR002347">
    <property type="entry name" value="SDR_fam"/>
</dbReference>
<dbReference type="PROSITE" id="PS00061">
    <property type="entry name" value="ADH_SHORT"/>
    <property type="match status" value="1"/>
</dbReference>
<dbReference type="Gene3D" id="3.40.50.720">
    <property type="entry name" value="NAD(P)-binding Rossmann-like Domain"/>
    <property type="match status" value="1"/>
</dbReference>
<protein>
    <submittedName>
        <fullName evidence="6">Uncharacterized protein</fullName>
    </submittedName>
</protein>
<evidence type="ECO:0000256" key="2">
    <source>
        <dbReference type="ARBA" id="ARBA00022857"/>
    </source>
</evidence>
<evidence type="ECO:0000313" key="7">
    <source>
        <dbReference type="Proteomes" id="UP001310594"/>
    </source>
</evidence>
<sequence>MAPLVWLITGTSSGLGMCLARAVLEAGHRVIATSRSPFKSTGSIKELEKSGNGKWMQLDVASDELEHQVEACIKVFGQVDVLVNNAGYGSGGALEDISLAEIHRQMEVNFFGPVRTTKALIPHMRERGSGTIINVTSTVGFSGMPALSMYAASKHALEGLSESLAGELGPFGVRVMIVEPGDMRTNFVSQKNSTLAPLSLPYKGSVVEYVTNAVLGMHGKQLLDPELSARRIVEAVSGEGSDWPENRESYLRLVLGRQCFGSMEAKVKMLQDNLEAMRTISYSVDFDA</sequence>
<dbReference type="InterPro" id="IPR036291">
    <property type="entry name" value="NAD(P)-bd_dom_sf"/>
</dbReference>
<proteinExistence type="inferred from homology"/>
<accession>A0AAN8A4P9</accession>
<evidence type="ECO:0000313" key="6">
    <source>
        <dbReference type="EMBL" id="KAK5705312.1"/>
    </source>
</evidence>
<keyword evidence="5" id="KW-0732">Signal</keyword>
<evidence type="ECO:0000256" key="5">
    <source>
        <dbReference type="SAM" id="SignalP"/>
    </source>
</evidence>
<dbReference type="Proteomes" id="UP001310594">
    <property type="component" value="Unassembled WGS sequence"/>
</dbReference>
<feature type="signal peptide" evidence="5">
    <location>
        <begin position="1"/>
        <end position="16"/>
    </location>
</feature>
<dbReference type="PRINTS" id="PR00080">
    <property type="entry name" value="SDRFAMILY"/>
</dbReference>
<feature type="chain" id="PRO_5042899961" evidence="5">
    <location>
        <begin position="17"/>
        <end position="288"/>
    </location>
</feature>
<keyword evidence="3" id="KW-0560">Oxidoreductase</keyword>
<name>A0AAN8A4P9_9PEZI</name>
<evidence type="ECO:0000256" key="3">
    <source>
        <dbReference type="ARBA" id="ARBA00023002"/>
    </source>
</evidence>
<dbReference type="GO" id="GO:0016491">
    <property type="term" value="F:oxidoreductase activity"/>
    <property type="evidence" value="ECO:0007669"/>
    <property type="project" value="UniProtKB-KW"/>
</dbReference>
<dbReference type="EMBL" id="JAVRQU010000003">
    <property type="protein sequence ID" value="KAK5705312.1"/>
    <property type="molecule type" value="Genomic_DNA"/>
</dbReference>
<keyword evidence="2" id="KW-0521">NADP</keyword>
<dbReference type="Pfam" id="PF00106">
    <property type="entry name" value="adh_short"/>
    <property type="match status" value="1"/>
</dbReference>
<dbReference type="PRINTS" id="PR00081">
    <property type="entry name" value="GDHRDH"/>
</dbReference>
<dbReference type="PANTHER" id="PTHR43976">
    <property type="entry name" value="SHORT CHAIN DEHYDROGENASE"/>
    <property type="match status" value="1"/>
</dbReference>
<dbReference type="InterPro" id="IPR051911">
    <property type="entry name" value="SDR_oxidoreductase"/>
</dbReference>
<dbReference type="CDD" id="cd05374">
    <property type="entry name" value="17beta-HSD-like_SDR_c"/>
    <property type="match status" value="1"/>
</dbReference>
<comment type="similarity">
    <text evidence="1 4">Belongs to the short-chain dehydrogenases/reductases (SDR) family.</text>
</comment>
<dbReference type="AlphaFoldDB" id="A0AAN8A4P9"/>
<comment type="caution">
    <text evidence="6">The sequence shown here is derived from an EMBL/GenBank/DDBJ whole genome shotgun (WGS) entry which is preliminary data.</text>
</comment>
<dbReference type="PANTHER" id="PTHR43976:SF16">
    <property type="entry name" value="SHORT-CHAIN DEHYDROGENASE_REDUCTASE FAMILY PROTEIN"/>
    <property type="match status" value="1"/>
</dbReference>
<gene>
    <name evidence="6" type="ORF">LTR97_002430</name>
</gene>
<dbReference type="SUPFAM" id="SSF51735">
    <property type="entry name" value="NAD(P)-binding Rossmann-fold domains"/>
    <property type="match status" value="1"/>
</dbReference>